<reference evidence="1 2" key="1">
    <citation type="submission" date="2017-08" db="EMBL/GenBank/DDBJ databases">
        <title>Multipartite genome sequences of Sinorhizobium species nodulating soybeans.</title>
        <authorList>
            <person name="Tian C.F."/>
        </authorList>
    </citation>
    <scope>NUCLEOTIDE SEQUENCE [LARGE SCALE GENOMIC DNA]</scope>
    <source>
        <strain evidence="1 2">CCBAU 05684</strain>
    </source>
</reference>
<proteinExistence type="predicted"/>
<protein>
    <submittedName>
        <fullName evidence="1">Uncharacterized protein</fullName>
    </submittedName>
</protein>
<name>A0A249PC70_9HYPH</name>
<dbReference type="EMBL" id="CP023067">
    <property type="protein sequence ID" value="ASY63426.1"/>
    <property type="molecule type" value="Genomic_DNA"/>
</dbReference>
<accession>A0A249PC70</accession>
<dbReference type="KEGG" id="esj:SJ05684_c19840"/>
<dbReference type="AlphaFoldDB" id="A0A249PC70"/>
<dbReference type="Proteomes" id="UP000217211">
    <property type="component" value="Chromosome"/>
</dbReference>
<sequence length="52" mass="5580">MQSFDRRDLASFDAFYGSHARTSGDAIDVDGASATKSLSAPELRPCHAEHIA</sequence>
<evidence type="ECO:0000313" key="1">
    <source>
        <dbReference type="EMBL" id="ASY63426.1"/>
    </source>
</evidence>
<organism evidence="1 2">
    <name type="scientific">Sinorhizobium sojae CCBAU 05684</name>
    <dbReference type="NCBI Taxonomy" id="716928"/>
    <lineage>
        <taxon>Bacteria</taxon>
        <taxon>Pseudomonadati</taxon>
        <taxon>Pseudomonadota</taxon>
        <taxon>Alphaproteobacteria</taxon>
        <taxon>Hyphomicrobiales</taxon>
        <taxon>Rhizobiaceae</taxon>
        <taxon>Sinorhizobium/Ensifer group</taxon>
        <taxon>Sinorhizobium</taxon>
    </lineage>
</organism>
<evidence type="ECO:0000313" key="2">
    <source>
        <dbReference type="Proteomes" id="UP000217211"/>
    </source>
</evidence>
<keyword evidence="2" id="KW-1185">Reference proteome</keyword>
<gene>
    <name evidence="1" type="ORF">SJ05684_c19840</name>
</gene>